<keyword evidence="1" id="KW-0175">Coiled coil</keyword>
<dbReference type="SUPFAM" id="SSF49599">
    <property type="entry name" value="TRAF domain-like"/>
    <property type="match status" value="1"/>
</dbReference>
<accession>A0ABM4CA09</accession>
<dbReference type="Proteomes" id="UP001652625">
    <property type="component" value="Chromosome 08"/>
</dbReference>
<dbReference type="RefSeq" id="XP_065658498.1">
    <property type="nucleotide sequence ID" value="XM_065802426.1"/>
</dbReference>
<reference evidence="4" key="1">
    <citation type="submission" date="2025-08" db="UniProtKB">
        <authorList>
            <consortium name="RefSeq"/>
        </authorList>
    </citation>
    <scope>IDENTIFICATION</scope>
</reference>
<gene>
    <name evidence="4" type="primary">LOC136083015</name>
</gene>
<dbReference type="Pfam" id="PF21355">
    <property type="entry name" value="TRAF-mep_MATH"/>
    <property type="match status" value="1"/>
</dbReference>
<evidence type="ECO:0000259" key="2">
    <source>
        <dbReference type="Pfam" id="PF21355"/>
    </source>
</evidence>
<evidence type="ECO:0000313" key="4">
    <source>
        <dbReference type="RefSeq" id="XP_065658498.1"/>
    </source>
</evidence>
<dbReference type="InterPro" id="IPR008974">
    <property type="entry name" value="TRAF-like"/>
</dbReference>
<organism evidence="3 4">
    <name type="scientific">Hydra vulgaris</name>
    <name type="common">Hydra</name>
    <name type="synonym">Hydra attenuata</name>
    <dbReference type="NCBI Taxonomy" id="6087"/>
    <lineage>
        <taxon>Eukaryota</taxon>
        <taxon>Metazoa</taxon>
        <taxon>Cnidaria</taxon>
        <taxon>Hydrozoa</taxon>
        <taxon>Hydroidolina</taxon>
        <taxon>Anthoathecata</taxon>
        <taxon>Aplanulata</taxon>
        <taxon>Hydridae</taxon>
        <taxon>Hydra</taxon>
    </lineage>
</organism>
<protein>
    <submittedName>
        <fullName evidence="4">TNF receptor-associated factor 3-like</fullName>
    </submittedName>
</protein>
<dbReference type="InterPro" id="IPR049342">
    <property type="entry name" value="TRAF1-6_MATH_dom"/>
</dbReference>
<name>A0ABM4CA09_HYDVU</name>
<proteinExistence type="predicted"/>
<evidence type="ECO:0000256" key="1">
    <source>
        <dbReference type="SAM" id="Coils"/>
    </source>
</evidence>
<keyword evidence="3" id="KW-1185">Reference proteome</keyword>
<evidence type="ECO:0000313" key="3">
    <source>
        <dbReference type="Proteomes" id="UP001652625"/>
    </source>
</evidence>
<dbReference type="Gene3D" id="2.60.210.10">
    <property type="entry name" value="Apoptosis, Tumor Necrosis Factor Receptor Associated Protein 2, Chain A"/>
    <property type="match status" value="1"/>
</dbReference>
<sequence length="294" mass="34991">MNNNDENFDDMFPGFGDLLDENELKVEHQLIKKMADNVYPCCFCDKQFTAKKLMDHQKDCSTEQFSHECFTLDDKDYYEHSVICFCQYKDQQHQHMEQIIQDGKTNLNYLNLAFNYNMNSIKNLKEEDAKLQQTLEETNNEMLELKKLTYDMLTNQEDVQNLKQEITKLNQIVEESSTEFLVLKKTIQQPKEVKVIQHIFKDMQIIKLDQMNLRVLSDEAFYLEPIFTSEGYRYCIKIYTRSTNVNNLAIYFKLLRGELDDALKWPFTKKIICTLRDKDRFLLALLRMIIISKV</sequence>
<dbReference type="GeneID" id="136083015"/>
<feature type="coiled-coil region" evidence="1">
    <location>
        <begin position="121"/>
        <end position="179"/>
    </location>
</feature>
<feature type="domain" description="TRAF1-6 MATH" evidence="2">
    <location>
        <begin position="222"/>
        <end position="279"/>
    </location>
</feature>